<keyword evidence="3" id="KW-0805">Transcription regulation</keyword>
<feature type="domain" description="SnoaL-like" evidence="8">
    <location>
        <begin position="219"/>
        <end position="297"/>
    </location>
</feature>
<gene>
    <name evidence="9" type="ORF">H9624_11370</name>
</gene>
<reference evidence="9 10" key="1">
    <citation type="submission" date="2020-08" db="EMBL/GenBank/DDBJ databases">
        <title>A Genomic Blueprint of the Chicken Gut Microbiome.</title>
        <authorList>
            <person name="Gilroy R."/>
            <person name="Ravi A."/>
            <person name="Getino M."/>
            <person name="Pursley I."/>
            <person name="Horton D.L."/>
            <person name="Alikhan N.-F."/>
            <person name="Baker D."/>
            <person name="Gharbi K."/>
            <person name="Hall N."/>
            <person name="Watson M."/>
            <person name="Adriaenssens E.M."/>
            <person name="Foster-Nyarko E."/>
            <person name="Jarju S."/>
            <person name="Secka A."/>
            <person name="Antonio M."/>
            <person name="Oren A."/>
            <person name="Chaudhuri R."/>
            <person name="La Ragione R.M."/>
            <person name="Hildebrand F."/>
            <person name="Pallen M.J."/>
        </authorList>
    </citation>
    <scope>NUCLEOTIDE SEQUENCE [LARGE SCALE GENOMIC DNA]</scope>
    <source>
        <strain evidence="9 10">Sa1BUA1</strain>
    </source>
</reference>
<dbReference type="PANTHER" id="PTHR43133">
    <property type="entry name" value="RNA POLYMERASE ECF-TYPE SIGMA FACTO"/>
    <property type="match status" value="1"/>
</dbReference>
<dbReference type="NCBIfam" id="NF006089">
    <property type="entry name" value="PRK08241.1"/>
    <property type="match status" value="1"/>
</dbReference>
<feature type="domain" description="RNA polymerase sigma factor 70 region 4 type 2" evidence="7">
    <location>
        <begin position="143"/>
        <end position="194"/>
    </location>
</feature>
<feature type="domain" description="RNA polymerase sigma-70 region 2" evidence="6">
    <location>
        <begin position="21"/>
        <end position="81"/>
    </location>
</feature>
<proteinExistence type="inferred from homology"/>
<dbReference type="Gene3D" id="3.10.450.50">
    <property type="match status" value="1"/>
</dbReference>
<dbReference type="InterPro" id="IPR032710">
    <property type="entry name" value="NTF2-like_dom_sf"/>
</dbReference>
<comment type="subunit">
    <text evidence="2">Interacts transiently with the RNA polymerase catalytic core formed by RpoA, RpoB, RpoC and RpoZ (2 alpha, 1 beta, 1 beta' and 1 omega subunit) to form the RNA polymerase holoenzyme that can initiate transcription.</text>
</comment>
<dbReference type="NCBIfam" id="TIGR02960">
    <property type="entry name" value="SigX5"/>
    <property type="match status" value="1"/>
</dbReference>
<evidence type="ECO:0000256" key="2">
    <source>
        <dbReference type="ARBA" id="ARBA00011344"/>
    </source>
</evidence>
<evidence type="ECO:0000256" key="5">
    <source>
        <dbReference type="ARBA" id="ARBA00023163"/>
    </source>
</evidence>
<dbReference type="EMBL" id="JACSPO010000006">
    <property type="protein sequence ID" value="MBD8062918.1"/>
    <property type="molecule type" value="Genomic_DNA"/>
</dbReference>
<evidence type="ECO:0000256" key="3">
    <source>
        <dbReference type="ARBA" id="ARBA00023015"/>
    </source>
</evidence>
<dbReference type="InterPro" id="IPR014284">
    <property type="entry name" value="RNA_pol_sigma-70_dom"/>
</dbReference>
<evidence type="ECO:0000313" key="10">
    <source>
        <dbReference type="Proteomes" id="UP000661894"/>
    </source>
</evidence>
<evidence type="ECO:0000259" key="7">
    <source>
        <dbReference type="Pfam" id="PF08281"/>
    </source>
</evidence>
<dbReference type="RefSeq" id="WP_251840022.1">
    <property type="nucleotide sequence ID" value="NZ_JACSPO010000006.1"/>
</dbReference>
<comment type="caution">
    <text evidence="9">The sequence shown here is derived from an EMBL/GenBank/DDBJ whole genome shotgun (WGS) entry which is preliminary data.</text>
</comment>
<keyword evidence="10" id="KW-1185">Reference proteome</keyword>
<evidence type="ECO:0000256" key="4">
    <source>
        <dbReference type="ARBA" id="ARBA00023082"/>
    </source>
</evidence>
<dbReference type="GO" id="GO:0003899">
    <property type="term" value="F:DNA-directed RNA polymerase activity"/>
    <property type="evidence" value="ECO:0007669"/>
    <property type="project" value="UniProtKB-EC"/>
</dbReference>
<keyword evidence="5" id="KW-0804">Transcription</keyword>
<dbReference type="Pfam" id="PF04542">
    <property type="entry name" value="Sigma70_r2"/>
    <property type="match status" value="1"/>
</dbReference>
<dbReference type="PANTHER" id="PTHR43133:SF65">
    <property type="entry name" value="ECF RNA POLYMERASE SIGMA FACTOR SIGG"/>
    <property type="match status" value="1"/>
</dbReference>
<dbReference type="Proteomes" id="UP000661894">
    <property type="component" value="Unassembled WGS sequence"/>
</dbReference>
<sequence length="338" mass="36037">MDESALLQRARAGDAMAFEELVAPHRAALHAHCYRMLASAHDADDALQEALIGAWRGMGGFEGRSSLRGWLYRIATNAALRVGARRPARQLSLDVGPACTDPYALGDPLEGPVWVEPYTGGRVDALSADPATAYEARETVELAFVAALQHLPASQRAVLLLREVVTFSASEAAETLGLSVAAVNSQLQRARATLARRLPDRSQQAVRAELGTEAERRLVADLVAAWEAQDVGAFVALLAEDVRLSMPPLPAWFDGAASVRAFVTRMLQTPWRLRVTSANAQPALVCWQGSADGATYAPGALTVLTLDGARISALTCFLPPLAEDVLARTDEFGTVGGS</sequence>
<comment type="similarity">
    <text evidence="1">Belongs to the sigma-70 factor family. ECF subfamily.</text>
</comment>
<dbReference type="InterPro" id="IPR013325">
    <property type="entry name" value="RNA_pol_sigma_r2"/>
</dbReference>
<dbReference type="Pfam" id="PF12680">
    <property type="entry name" value="SnoaL_2"/>
    <property type="match status" value="1"/>
</dbReference>
<dbReference type="InterPro" id="IPR014305">
    <property type="entry name" value="RNA_pol_sigma-G_actinobac"/>
</dbReference>
<dbReference type="InterPro" id="IPR037401">
    <property type="entry name" value="SnoaL-like"/>
</dbReference>
<dbReference type="Pfam" id="PF08281">
    <property type="entry name" value="Sigma70_r4_2"/>
    <property type="match status" value="1"/>
</dbReference>
<dbReference type="InterPro" id="IPR039425">
    <property type="entry name" value="RNA_pol_sigma-70-like"/>
</dbReference>
<evidence type="ECO:0000259" key="6">
    <source>
        <dbReference type="Pfam" id="PF04542"/>
    </source>
</evidence>
<dbReference type="InterPro" id="IPR036388">
    <property type="entry name" value="WH-like_DNA-bd_sf"/>
</dbReference>
<protein>
    <submittedName>
        <fullName evidence="9">RNA polymerase subunit sigma-70</fullName>
        <ecNumber evidence="9">2.7.7.6</ecNumber>
    </submittedName>
</protein>
<dbReference type="CDD" id="cd06171">
    <property type="entry name" value="Sigma70_r4"/>
    <property type="match status" value="1"/>
</dbReference>
<dbReference type="Gene3D" id="1.10.10.10">
    <property type="entry name" value="Winged helix-like DNA-binding domain superfamily/Winged helix DNA-binding domain"/>
    <property type="match status" value="1"/>
</dbReference>
<evidence type="ECO:0000259" key="8">
    <source>
        <dbReference type="Pfam" id="PF12680"/>
    </source>
</evidence>
<keyword evidence="9" id="KW-0548">Nucleotidyltransferase</keyword>
<dbReference type="Gene3D" id="1.10.1740.10">
    <property type="match status" value="1"/>
</dbReference>
<organism evidence="9 10">
    <name type="scientific">Oceanitalea stevensii</name>
    <dbReference type="NCBI Taxonomy" id="2763072"/>
    <lineage>
        <taxon>Bacteria</taxon>
        <taxon>Bacillati</taxon>
        <taxon>Actinomycetota</taxon>
        <taxon>Actinomycetes</taxon>
        <taxon>Micrococcales</taxon>
        <taxon>Bogoriellaceae</taxon>
        <taxon>Georgenia</taxon>
    </lineage>
</organism>
<dbReference type="NCBIfam" id="TIGR02937">
    <property type="entry name" value="sigma70-ECF"/>
    <property type="match status" value="1"/>
</dbReference>
<evidence type="ECO:0000256" key="1">
    <source>
        <dbReference type="ARBA" id="ARBA00010641"/>
    </source>
</evidence>
<dbReference type="InterPro" id="IPR013324">
    <property type="entry name" value="RNA_pol_sigma_r3/r4-like"/>
</dbReference>
<evidence type="ECO:0000313" key="9">
    <source>
        <dbReference type="EMBL" id="MBD8062918.1"/>
    </source>
</evidence>
<dbReference type="InterPro" id="IPR013249">
    <property type="entry name" value="RNA_pol_sigma70_r4_t2"/>
</dbReference>
<dbReference type="SUPFAM" id="SSF54427">
    <property type="entry name" value="NTF2-like"/>
    <property type="match status" value="1"/>
</dbReference>
<accession>A0ABR8Z3J9</accession>
<dbReference type="InterPro" id="IPR007627">
    <property type="entry name" value="RNA_pol_sigma70_r2"/>
</dbReference>
<dbReference type="EC" id="2.7.7.6" evidence="9"/>
<dbReference type="SUPFAM" id="SSF88659">
    <property type="entry name" value="Sigma3 and sigma4 domains of RNA polymerase sigma factors"/>
    <property type="match status" value="1"/>
</dbReference>
<keyword evidence="4" id="KW-0731">Sigma factor</keyword>
<dbReference type="SUPFAM" id="SSF88946">
    <property type="entry name" value="Sigma2 domain of RNA polymerase sigma factors"/>
    <property type="match status" value="1"/>
</dbReference>
<name>A0ABR8Z3J9_9MICO</name>
<keyword evidence="9" id="KW-0808">Transferase</keyword>